<dbReference type="Proteomes" id="UP000481033">
    <property type="component" value="Unassembled WGS sequence"/>
</dbReference>
<keyword evidence="3" id="KW-1185">Reference proteome</keyword>
<feature type="transmembrane region" description="Helical" evidence="1">
    <location>
        <begin position="155"/>
        <end position="181"/>
    </location>
</feature>
<name>A0A6M0RSW1_9CYAN</name>
<feature type="transmembrane region" description="Helical" evidence="1">
    <location>
        <begin position="52"/>
        <end position="73"/>
    </location>
</feature>
<comment type="caution">
    <text evidence="2">The sequence shown here is derived from an EMBL/GenBank/DDBJ whole genome shotgun (WGS) entry which is preliminary data.</text>
</comment>
<dbReference type="RefSeq" id="WP_163701845.1">
    <property type="nucleotide sequence ID" value="NZ_QXHD01000004.1"/>
</dbReference>
<evidence type="ECO:0000256" key="1">
    <source>
        <dbReference type="SAM" id="Phobius"/>
    </source>
</evidence>
<accession>A0A6M0RSW1</accession>
<reference evidence="2 3" key="1">
    <citation type="journal article" date="2020" name="Microb. Ecol.">
        <title>Ecogenomics of the Marine Benthic Filamentous Cyanobacterium Adonisia.</title>
        <authorList>
            <person name="Walter J.M."/>
            <person name="Coutinho F.H."/>
            <person name="Leomil L."/>
            <person name="Hargreaves P.I."/>
            <person name="Campeao M.E."/>
            <person name="Vieira V.V."/>
            <person name="Silva B.S."/>
            <person name="Fistarol G.O."/>
            <person name="Salomon P.S."/>
            <person name="Sawabe T."/>
            <person name="Mino S."/>
            <person name="Hosokawa M."/>
            <person name="Miyashita H."/>
            <person name="Maruyama F."/>
            <person name="van Verk M.C."/>
            <person name="Dutilh B.E."/>
            <person name="Thompson C.C."/>
            <person name="Thompson F.L."/>
        </authorList>
    </citation>
    <scope>NUCLEOTIDE SEQUENCE [LARGE SCALE GENOMIC DNA]</scope>
    <source>
        <strain evidence="2 3">CCMR0081</strain>
    </source>
</reference>
<gene>
    <name evidence="2" type="ORF">DXZ20_25520</name>
</gene>
<evidence type="ECO:0000313" key="2">
    <source>
        <dbReference type="EMBL" id="NEZ58940.1"/>
    </source>
</evidence>
<dbReference type="AlphaFoldDB" id="A0A6M0RSW1"/>
<keyword evidence="1" id="KW-0472">Membrane</keyword>
<organism evidence="2 3">
    <name type="scientific">Adonisia turfae CCMR0081</name>
    <dbReference type="NCBI Taxonomy" id="2292702"/>
    <lineage>
        <taxon>Bacteria</taxon>
        <taxon>Bacillati</taxon>
        <taxon>Cyanobacteriota</taxon>
        <taxon>Adonisia</taxon>
        <taxon>Adonisia turfae</taxon>
    </lineage>
</organism>
<feature type="transmembrane region" description="Helical" evidence="1">
    <location>
        <begin position="188"/>
        <end position="208"/>
    </location>
</feature>
<protein>
    <recommendedName>
        <fullName evidence="4">Glycerophosphoryl diester phosphodiesterase membrane domain-containing protein</fullName>
    </recommendedName>
</protein>
<keyword evidence="1" id="KW-1133">Transmembrane helix</keyword>
<keyword evidence="1" id="KW-0812">Transmembrane</keyword>
<evidence type="ECO:0008006" key="4">
    <source>
        <dbReference type="Google" id="ProtNLM"/>
    </source>
</evidence>
<feature type="transmembrane region" description="Helical" evidence="1">
    <location>
        <begin position="21"/>
        <end position="40"/>
    </location>
</feature>
<sequence length="227" mass="24339">MTATNLKPVEILRDTFQRVGPVFVPVLLLALPGVLISVLVRNVMLQGMLNVIYAILVAPILGGAMIILVNRCLTGQTTDLSEAVAMAWRKASNLILTSLLLVVILIPAFVLLLIPGIYLSVRLFSTQYAVVLENKSPTEALSASWELTQGKWWKIFWAVFVITLALVIPLFIVSAIVGAALPWGATIVSNLLGLVITPPIVMALLMVYKVLKGEAALDADGANPASA</sequence>
<evidence type="ECO:0000313" key="3">
    <source>
        <dbReference type="Proteomes" id="UP000481033"/>
    </source>
</evidence>
<dbReference type="EMBL" id="QXHD01000004">
    <property type="protein sequence ID" value="NEZ58940.1"/>
    <property type="molecule type" value="Genomic_DNA"/>
</dbReference>
<feature type="transmembrane region" description="Helical" evidence="1">
    <location>
        <begin position="94"/>
        <end position="118"/>
    </location>
</feature>
<proteinExistence type="predicted"/>